<dbReference type="EC" id="5.2.1.8" evidence="10"/>
<name>A4BGR2_9GAMM</name>
<dbReference type="GO" id="GO:0003755">
    <property type="term" value="F:peptidyl-prolyl cis-trans isomerase activity"/>
    <property type="evidence" value="ECO:0007669"/>
    <property type="project" value="UniProtKB-UniRule"/>
</dbReference>
<dbReference type="GO" id="GO:0005737">
    <property type="term" value="C:cytoplasm"/>
    <property type="evidence" value="ECO:0007669"/>
    <property type="project" value="UniProtKB-SubCell"/>
</dbReference>
<comment type="subcellular location">
    <subcellularLocation>
        <location evidence="2">Cytoplasm</location>
    </subcellularLocation>
</comment>
<evidence type="ECO:0000313" key="13">
    <source>
        <dbReference type="Proteomes" id="UP000005953"/>
    </source>
</evidence>
<dbReference type="SUPFAM" id="SSF54534">
    <property type="entry name" value="FKBP-like"/>
    <property type="match status" value="1"/>
</dbReference>
<dbReference type="PANTHER" id="PTHR47861:SF3">
    <property type="entry name" value="FKBP-TYPE PEPTIDYL-PROLYL CIS-TRANS ISOMERASE SLYD"/>
    <property type="match status" value="1"/>
</dbReference>
<evidence type="ECO:0000256" key="2">
    <source>
        <dbReference type="ARBA" id="ARBA00004496"/>
    </source>
</evidence>
<proteinExistence type="inferred from homology"/>
<dbReference type="PROSITE" id="PS50059">
    <property type="entry name" value="FKBP_PPIASE"/>
    <property type="match status" value="1"/>
</dbReference>
<keyword evidence="13" id="KW-1185">Reference proteome</keyword>
<dbReference type="InterPro" id="IPR001179">
    <property type="entry name" value="PPIase_FKBP_dom"/>
</dbReference>
<dbReference type="InterPro" id="IPR046357">
    <property type="entry name" value="PPIase_dom_sf"/>
</dbReference>
<dbReference type="Proteomes" id="UP000005953">
    <property type="component" value="Unassembled WGS sequence"/>
</dbReference>
<feature type="domain" description="PPIase FKBP-type" evidence="11">
    <location>
        <begin position="5"/>
        <end position="80"/>
    </location>
</feature>
<sequence length="160" mass="17569">MMTIQADTVVEFHYMLSEGERQIESSQGGDPMLILCGHKNSLPALEDAMMGKVAGDTFSVTLPPEKAYGSRREDSMQRIPIKHLQGAKRWKPGMLAWVQTDQGNRQVTVVKVGKFNADCDTNHPLAGMTLTFDVEIVSVRDATASELQHGHAHGRGGVEH</sequence>
<comment type="catalytic activity">
    <reaction evidence="1 9 10">
        <text>[protein]-peptidylproline (omega=180) = [protein]-peptidylproline (omega=0)</text>
        <dbReference type="Rhea" id="RHEA:16237"/>
        <dbReference type="Rhea" id="RHEA-COMP:10747"/>
        <dbReference type="Rhea" id="RHEA-COMP:10748"/>
        <dbReference type="ChEBI" id="CHEBI:83833"/>
        <dbReference type="ChEBI" id="CHEBI:83834"/>
        <dbReference type="EC" id="5.2.1.8"/>
    </reaction>
</comment>
<reference evidence="12 13" key="1">
    <citation type="submission" date="2006-02" db="EMBL/GenBank/DDBJ databases">
        <authorList>
            <person name="Pinhassi J."/>
            <person name="Pedros-Alio C."/>
            <person name="Ferriera S."/>
            <person name="Johnson J."/>
            <person name="Kravitz S."/>
            <person name="Halpern A."/>
            <person name="Remington K."/>
            <person name="Beeson K."/>
            <person name="Tran B."/>
            <person name="Rogers Y.-H."/>
            <person name="Friedman R."/>
            <person name="Venter J.C."/>
        </authorList>
    </citation>
    <scope>NUCLEOTIDE SEQUENCE [LARGE SCALE GENOMIC DNA]</scope>
    <source>
        <strain evidence="12 13">MED297</strain>
    </source>
</reference>
<evidence type="ECO:0000256" key="1">
    <source>
        <dbReference type="ARBA" id="ARBA00000971"/>
    </source>
</evidence>
<evidence type="ECO:0000256" key="5">
    <source>
        <dbReference type="ARBA" id="ARBA00023110"/>
    </source>
</evidence>
<evidence type="ECO:0000256" key="7">
    <source>
        <dbReference type="ARBA" id="ARBA00023235"/>
    </source>
</evidence>
<evidence type="ECO:0000256" key="8">
    <source>
        <dbReference type="ARBA" id="ARBA00037071"/>
    </source>
</evidence>
<protein>
    <recommendedName>
        <fullName evidence="10">Peptidyl-prolyl cis-trans isomerase</fullName>
        <ecNumber evidence="10">5.2.1.8</ecNumber>
    </recommendedName>
</protein>
<comment type="similarity">
    <text evidence="3 10">Belongs to the FKBP-type PPIase family.</text>
</comment>
<gene>
    <name evidence="12" type="ORF">MED297_14380</name>
</gene>
<evidence type="ECO:0000256" key="10">
    <source>
        <dbReference type="RuleBase" id="RU003915"/>
    </source>
</evidence>
<keyword evidence="6" id="KW-0143">Chaperone</keyword>
<evidence type="ECO:0000256" key="4">
    <source>
        <dbReference type="ARBA" id="ARBA00022490"/>
    </source>
</evidence>
<comment type="caution">
    <text evidence="12">The sequence shown here is derived from an EMBL/GenBank/DDBJ whole genome shotgun (WGS) entry which is preliminary data.</text>
</comment>
<keyword evidence="4" id="KW-0963">Cytoplasm</keyword>
<dbReference type="Pfam" id="PF00254">
    <property type="entry name" value="FKBP_C"/>
    <property type="match status" value="1"/>
</dbReference>
<keyword evidence="7 9" id="KW-0413">Isomerase</keyword>
<evidence type="ECO:0000256" key="3">
    <source>
        <dbReference type="ARBA" id="ARBA00006577"/>
    </source>
</evidence>
<dbReference type="STRING" id="314283.MED297_14380"/>
<evidence type="ECO:0000256" key="6">
    <source>
        <dbReference type="ARBA" id="ARBA00023186"/>
    </source>
</evidence>
<dbReference type="AlphaFoldDB" id="A4BGR2"/>
<accession>A4BGR2</accession>
<evidence type="ECO:0000256" key="9">
    <source>
        <dbReference type="PROSITE-ProRule" id="PRU00277"/>
    </source>
</evidence>
<keyword evidence="5 9" id="KW-0697">Rotamase</keyword>
<organism evidence="12 13">
    <name type="scientific">Reinekea blandensis MED297</name>
    <dbReference type="NCBI Taxonomy" id="314283"/>
    <lineage>
        <taxon>Bacteria</taxon>
        <taxon>Pseudomonadati</taxon>
        <taxon>Pseudomonadota</taxon>
        <taxon>Gammaproteobacteria</taxon>
        <taxon>Oceanospirillales</taxon>
        <taxon>Saccharospirillaceae</taxon>
        <taxon>Reinekea</taxon>
    </lineage>
</organism>
<dbReference type="HOGENOM" id="CLU_098197_1_0_6"/>
<dbReference type="EMBL" id="AAOE01000017">
    <property type="protein sequence ID" value="EAR08710.1"/>
    <property type="molecule type" value="Genomic_DNA"/>
</dbReference>
<comment type="function">
    <text evidence="8">Also involved in hydrogenase metallocenter assembly, probably by participating in the nickel insertion step. This function in hydrogenase biosynthesis requires chaperone activity and the presence of the metal-binding domain, but not PPIase activity.</text>
</comment>
<dbReference type="PANTHER" id="PTHR47861">
    <property type="entry name" value="FKBP-TYPE PEPTIDYL-PROLYL CIS-TRANS ISOMERASE SLYD"/>
    <property type="match status" value="1"/>
</dbReference>
<dbReference type="Gene3D" id="3.10.50.40">
    <property type="match status" value="1"/>
</dbReference>
<dbReference type="GO" id="GO:0042026">
    <property type="term" value="P:protein refolding"/>
    <property type="evidence" value="ECO:0007669"/>
    <property type="project" value="UniProtKB-ARBA"/>
</dbReference>
<evidence type="ECO:0000259" key="11">
    <source>
        <dbReference type="PROSITE" id="PS50059"/>
    </source>
</evidence>
<evidence type="ECO:0000313" key="12">
    <source>
        <dbReference type="EMBL" id="EAR08710.1"/>
    </source>
</evidence>